<evidence type="ECO:0000256" key="7">
    <source>
        <dbReference type="ARBA" id="ARBA00023295"/>
    </source>
</evidence>
<dbReference type="EC" id="3.2.1.21" evidence="3 12"/>
<name>A0A2T8FFR8_9ACTN</name>
<evidence type="ECO:0000256" key="10">
    <source>
        <dbReference type="PIRSR" id="PIRSR617736-2"/>
    </source>
</evidence>
<dbReference type="NCBIfam" id="TIGR03356">
    <property type="entry name" value="BGL"/>
    <property type="match status" value="1"/>
</dbReference>
<evidence type="ECO:0000256" key="1">
    <source>
        <dbReference type="ARBA" id="ARBA00000448"/>
    </source>
</evidence>
<gene>
    <name evidence="13" type="ORF">DDE18_02825</name>
</gene>
<dbReference type="PANTHER" id="PTHR10353">
    <property type="entry name" value="GLYCOSYL HYDROLASE"/>
    <property type="match status" value="1"/>
</dbReference>
<evidence type="ECO:0000256" key="5">
    <source>
        <dbReference type="ARBA" id="ARBA00023001"/>
    </source>
</evidence>
<keyword evidence="14" id="KW-1185">Reference proteome</keyword>
<dbReference type="PROSITE" id="PS00653">
    <property type="entry name" value="GLYCOSYL_HYDROL_F1_2"/>
    <property type="match status" value="1"/>
</dbReference>
<evidence type="ECO:0000256" key="11">
    <source>
        <dbReference type="PROSITE-ProRule" id="PRU10055"/>
    </source>
</evidence>
<feature type="binding site" evidence="10">
    <location>
        <position position="134"/>
    </location>
    <ligand>
        <name>substrate</name>
    </ligand>
</feature>
<evidence type="ECO:0000256" key="3">
    <source>
        <dbReference type="ARBA" id="ARBA00012744"/>
    </source>
</evidence>
<feature type="binding site" evidence="10">
    <location>
        <position position="178"/>
    </location>
    <ligand>
        <name>substrate</name>
    </ligand>
</feature>
<dbReference type="PRINTS" id="PR00131">
    <property type="entry name" value="GLHYDRLASE1"/>
</dbReference>
<evidence type="ECO:0000256" key="8">
    <source>
        <dbReference type="ARBA" id="ARBA00023326"/>
    </source>
</evidence>
<accession>A0A2T8FFR8</accession>
<dbReference type="InterPro" id="IPR017853">
    <property type="entry name" value="GH"/>
</dbReference>
<evidence type="ECO:0000256" key="6">
    <source>
        <dbReference type="ARBA" id="ARBA00023277"/>
    </source>
</evidence>
<protein>
    <recommendedName>
        <fullName evidence="3 12">Beta-glucosidase</fullName>
        <ecNumber evidence="3 12">3.2.1.21</ecNumber>
    </recommendedName>
</protein>
<evidence type="ECO:0000313" key="14">
    <source>
        <dbReference type="Proteomes" id="UP000246018"/>
    </source>
</evidence>
<reference evidence="13 14" key="1">
    <citation type="submission" date="2018-04" db="EMBL/GenBank/DDBJ databases">
        <title>Genome of Nocardioides gansuensis WSJ-1.</title>
        <authorList>
            <person name="Wu S."/>
            <person name="Wang G."/>
        </authorList>
    </citation>
    <scope>NUCLEOTIDE SEQUENCE [LARGE SCALE GENOMIC DNA]</scope>
    <source>
        <strain evidence="13 14">WSJ-1</strain>
    </source>
</reference>
<dbReference type="GO" id="GO:0005829">
    <property type="term" value="C:cytosol"/>
    <property type="evidence" value="ECO:0007669"/>
    <property type="project" value="TreeGrafter"/>
</dbReference>
<dbReference type="RefSeq" id="WP_116570687.1">
    <property type="nucleotide sequence ID" value="NZ_QDGZ01000001.1"/>
</dbReference>
<evidence type="ECO:0000256" key="2">
    <source>
        <dbReference type="ARBA" id="ARBA00010838"/>
    </source>
</evidence>
<feature type="binding site" evidence="10">
    <location>
        <position position="315"/>
    </location>
    <ligand>
        <name>substrate</name>
    </ligand>
</feature>
<feature type="binding site" evidence="10">
    <location>
        <position position="438"/>
    </location>
    <ligand>
        <name>substrate</name>
    </ligand>
</feature>
<comment type="similarity">
    <text evidence="2 12">Belongs to the glycosyl hydrolase 1 family.</text>
</comment>
<evidence type="ECO:0000256" key="4">
    <source>
        <dbReference type="ARBA" id="ARBA00022801"/>
    </source>
</evidence>
<sequence>MTSPVTTTAPTSSPSEDHTFPSGFLWGASTAAYQIEGATDEDGRTPSIWDTFSRVPGAVVNGDTGDVACDHYHRMPEDVALMKSLHLNAYRFSVAWPRVRPDAGSLNPKGIDFYKRLVDELLAHEITPWLTLYHWDLPQVLEDAGGWTSRDTAYRFADYALSLHDELGDRVPFWTTMNEPWCSAFLGYTGGQHAPGRQEGVAGLVAAHHLMLGHGLVVDELRRRGTTADLGITLNFTVVDPIDPDDERDRDAARRIDGLFNRVFLEPIFRGHYADDLLADTGHLTWRGRPWQEVVQDGDLDLISTPLDVLGVNYYHPDAVSGHPHDDVLGSAIEHAPRPVRTPFVGCEDVTMPRRGLPVTAMDWEVQPEALTRLLVRLHTDYGVPPMYITENGAAYDDTVGDDGRVHDPDRVDYYDGHLRAAHAAMEAGVDMRGYFAWSLMDNFEWAYGYSKRFGLVHVDYETQARTPKTSALFLADVASTGRLGPVGP</sequence>
<feature type="binding site" evidence="10">
    <location>
        <position position="34"/>
    </location>
    <ligand>
        <name>substrate</name>
    </ligand>
</feature>
<comment type="caution">
    <text evidence="13">The sequence shown here is derived from an EMBL/GenBank/DDBJ whole genome shotgun (WGS) entry which is preliminary data.</text>
</comment>
<feature type="active site" description="Proton donor" evidence="9">
    <location>
        <position position="179"/>
    </location>
</feature>
<dbReference type="Proteomes" id="UP000246018">
    <property type="component" value="Unassembled WGS sequence"/>
</dbReference>
<dbReference type="InterPro" id="IPR001360">
    <property type="entry name" value="Glyco_hydro_1"/>
</dbReference>
<keyword evidence="8" id="KW-0624">Polysaccharide degradation</keyword>
<evidence type="ECO:0000256" key="9">
    <source>
        <dbReference type="PIRSR" id="PIRSR617736-1"/>
    </source>
</evidence>
<dbReference type="FunFam" id="3.20.20.80:FF:000004">
    <property type="entry name" value="Beta-glucosidase 6-phospho-beta-glucosidase"/>
    <property type="match status" value="1"/>
</dbReference>
<dbReference type="PANTHER" id="PTHR10353:SF36">
    <property type="entry name" value="LP05116P"/>
    <property type="match status" value="1"/>
</dbReference>
<proteinExistence type="inferred from homology"/>
<dbReference type="InterPro" id="IPR033132">
    <property type="entry name" value="GH_1_N_CS"/>
</dbReference>
<dbReference type="EMBL" id="QDGZ01000001">
    <property type="protein sequence ID" value="PVG84554.1"/>
    <property type="molecule type" value="Genomic_DNA"/>
</dbReference>
<dbReference type="AlphaFoldDB" id="A0A2T8FFR8"/>
<feature type="binding site" evidence="10">
    <location>
        <begin position="445"/>
        <end position="446"/>
    </location>
    <ligand>
        <name>substrate</name>
    </ligand>
</feature>
<dbReference type="PROSITE" id="PS00572">
    <property type="entry name" value="GLYCOSYL_HYDROL_F1_1"/>
    <property type="match status" value="1"/>
</dbReference>
<dbReference type="GO" id="GO:0030245">
    <property type="term" value="P:cellulose catabolic process"/>
    <property type="evidence" value="ECO:0007669"/>
    <property type="project" value="UniProtKB-KW"/>
</dbReference>
<feature type="active site" description="Nucleophile" evidence="9 11">
    <location>
        <position position="391"/>
    </location>
</feature>
<evidence type="ECO:0000256" key="12">
    <source>
        <dbReference type="RuleBase" id="RU361175"/>
    </source>
</evidence>
<dbReference type="SUPFAM" id="SSF51445">
    <property type="entry name" value="(Trans)glycosidases"/>
    <property type="match status" value="1"/>
</dbReference>
<comment type="catalytic activity">
    <reaction evidence="1 12">
        <text>Hydrolysis of terminal, non-reducing beta-D-glucosyl residues with release of beta-D-glucose.</text>
        <dbReference type="EC" id="3.2.1.21"/>
    </reaction>
</comment>
<keyword evidence="5" id="KW-0136">Cellulose degradation</keyword>
<keyword evidence="4 12" id="KW-0378">Hydrolase</keyword>
<organism evidence="13 14">
    <name type="scientific">Nocardioides gansuensis</name>
    <dbReference type="NCBI Taxonomy" id="2138300"/>
    <lineage>
        <taxon>Bacteria</taxon>
        <taxon>Bacillati</taxon>
        <taxon>Actinomycetota</taxon>
        <taxon>Actinomycetes</taxon>
        <taxon>Propionibacteriales</taxon>
        <taxon>Nocardioidaceae</taxon>
        <taxon>Nocardioides</taxon>
    </lineage>
</organism>
<dbReference type="GO" id="GO:0008422">
    <property type="term" value="F:beta-glucosidase activity"/>
    <property type="evidence" value="ECO:0007669"/>
    <property type="project" value="UniProtKB-EC"/>
</dbReference>
<dbReference type="Gene3D" id="3.20.20.80">
    <property type="entry name" value="Glycosidases"/>
    <property type="match status" value="1"/>
</dbReference>
<keyword evidence="7 12" id="KW-0326">Glycosidase</keyword>
<dbReference type="InterPro" id="IPR017736">
    <property type="entry name" value="Glyco_hydro_1_beta-glucosidase"/>
</dbReference>
<keyword evidence="6" id="KW-0119">Carbohydrate metabolism</keyword>
<evidence type="ECO:0000313" key="13">
    <source>
        <dbReference type="EMBL" id="PVG84554.1"/>
    </source>
</evidence>
<dbReference type="OrthoDB" id="9765195at2"/>
<dbReference type="InterPro" id="IPR018120">
    <property type="entry name" value="Glyco_hydro_1_AS"/>
</dbReference>
<dbReference type="Pfam" id="PF00232">
    <property type="entry name" value="Glyco_hydro_1"/>
    <property type="match status" value="1"/>
</dbReference>